<dbReference type="Gene3D" id="1.10.30.10">
    <property type="entry name" value="High mobility group box domain"/>
    <property type="match status" value="1"/>
</dbReference>
<sequence length="283" mass="32721">MSNSYIPITASYSLANQFSSPTLSIDFILKYINTLTPSESKLLLDPPFNVDTSVDILLNPINKNNTENNSPPRPQNAWVIFRKDFENRLRRLDPNHPHTVQDISKSASKSWKKQPDVVKKYFKLLSKLALKLHKETYPDYQYKPKVGRPKRKKKKWVFVQLDKDTFENCEYIKHNANKANERGVCTQDNVYENEHYQTNNCTVVQDYDIQCSSVNEGLNFDNAYYVRNDTFQVDNMINNGLISDSQPYFNDQINIDGVYQLTKPLLSTADQYDKATGLNIVAN</sequence>
<dbReference type="GO" id="GO:0000978">
    <property type="term" value="F:RNA polymerase II cis-regulatory region sequence-specific DNA binding"/>
    <property type="evidence" value="ECO:0007669"/>
    <property type="project" value="TreeGrafter"/>
</dbReference>
<dbReference type="PANTHER" id="PTHR10270">
    <property type="entry name" value="SOX TRANSCRIPTION FACTOR"/>
    <property type="match status" value="1"/>
</dbReference>
<organism evidence="5 6">
    <name type="scientific">Paraglomus brasilianum</name>
    <dbReference type="NCBI Taxonomy" id="144538"/>
    <lineage>
        <taxon>Eukaryota</taxon>
        <taxon>Fungi</taxon>
        <taxon>Fungi incertae sedis</taxon>
        <taxon>Mucoromycota</taxon>
        <taxon>Glomeromycotina</taxon>
        <taxon>Glomeromycetes</taxon>
        <taxon>Paraglomerales</taxon>
        <taxon>Paraglomeraceae</taxon>
        <taxon>Paraglomus</taxon>
    </lineage>
</organism>
<dbReference type="PROSITE" id="PS50118">
    <property type="entry name" value="HMG_BOX_2"/>
    <property type="match status" value="1"/>
</dbReference>
<evidence type="ECO:0000259" key="4">
    <source>
        <dbReference type="PROSITE" id="PS50118"/>
    </source>
</evidence>
<reference evidence="5" key="1">
    <citation type="submission" date="2021-06" db="EMBL/GenBank/DDBJ databases">
        <authorList>
            <person name="Kallberg Y."/>
            <person name="Tangrot J."/>
            <person name="Rosling A."/>
        </authorList>
    </citation>
    <scope>NUCLEOTIDE SEQUENCE</scope>
    <source>
        <strain evidence="5">BR232B</strain>
    </source>
</reference>
<dbReference type="EMBL" id="CAJVPI010000238">
    <property type="protein sequence ID" value="CAG8506186.1"/>
    <property type="molecule type" value="Genomic_DNA"/>
</dbReference>
<keyword evidence="6" id="KW-1185">Reference proteome</keyword>
<dbReference type="AlphaFoldDB" id="A0A9N8ZTC5"/>
<evidence type="ECO:0000313" key="6">
    <source>
        <dbReference type="Proteomes" id="UP000789739"/>
    </source>
</evidence>
<dbReference type="SMART" id="SM00398">
    <property type="entry name" value="HMG"/>
    <property type="match status" value="1"/>
</dbReference>
<feature type="DNA-binding region" description="HMG box" evidence="3">
    <location>
        <begin position="71"/>
        <end position="141"/>
    </location>
</feature>
<dbReference type="Proteomes" id="UP000789739">
    <property type="component" value="Unassembled WGS sequence"/>
</dbReference>
<dbReference type="GO" id="GO:0001228">
    <property type="term" value="F:DNA-binding transcription activator activity, RNA polymerase II-specific"/>
    <property type="evidence" value="ECO:0007669"/>
    <property type="project" value="TreeGrafter"/>
</dbReference>
<dbReference type="Pfam" id="PF00505">
    <property type="entry name" value="HMG_box"/>
    <property type="match status" value="1"/>
</dbReference>
<dbReference type="InterPro" id="IPR036910">
    <property type="entry name" value="HMG_box_dom_sf"/>
</dbReference>
<keyword evidence="2" id="KW-0804">Transcription</keyword>
<dbReference type="GO" id="GO:0030154">
    <property type="term" value="P:cell differentiation"/>
    <property type="evidence" value="ECO:0007669"/>
    <property type="project" value="TreeGrafter"/>
</dbReference>
<keyword evidence="1 3" id="KW-0238">DNA-binding</keyword>
<evidence type="ECO:0000313" key="5">
    <source>
        <dbReference type="EMBL" id="CAG8506186.1"/>
    </source>
</evidence>
<dbReference type="PANTHER" id="PTHR10270:SF161">
    <property type="entry name" value="SEX-DETERMINING REGION Y PROTEIN"/>
    <property type="match status" value="1"/>
</dbReference>
<dbReference type="InterPro" id="IPR009071">
    <property type="entry name" value="HMG_box_dom"/>
</dbReference>
<proteinExistence type="predicted"/>
<protein>
    <submittedName>
        <fullName evidence="5">5035_t:CDS:1</fullName>
    </submittedName>
</protein>
<dbReference type="InterPro" id="IPR050140">
    <property type="entry name" value="SRY-related_HMG-box_TF-like"/>
</dbReference>
<accession>A0A9N8ZTC5</accession>
<gene>
    <name evidence="5" type="ORF">PBRASI_LOCUS2869</name>
</gene>
<dbReference type="GO" id="GO:0005634">
    <property type="term" value="C:nucleus"/>
    <property type="evidence" value="ECO:0007669"/>
    <property type="project" value="UniProtKB-UniRule"/>
</dbReference>
<feature type="domain" description="HMG box" evidence="4">
    <location>
        <begin position="71"/>
        <end position="141"/>
    </location>
</feature>
<evidence type="ECO:0000256" key="1">
    <source>
        <dbReference type="ARBA" id="ARBA00023125"/>
    </source>
</evidence>
<comment type="caution">
    <text evidence="5">The sequence shown here is derived from an EMBL/GenBank/DDBJ whole genome shotgun (WGS) entry which is preliminary data.</text>
</comment>
<evidence type="ECO:0000256" key="3">
    <source>
        <dbReference type="PROSITE-ProRule" id="PRU00267"/>
    </source>
</evidence>
<keyword evidence="3" id="KW-0539">Nucleus</keyword>
<evidence type="ECO:0000256" key="2">
    <source>
        <dbReference type="ARBA" id="ARBA00023163"/>
    </source>
</evidence>
<dbReference type="SUPFAM" id="SSF47095">
    <property type="entry name" value="HMG-box"/>
    <property type="match status" value="1"/>
</dbReference>
<dbReference type="OrthoDB" id="6247875at2759"/>
<name>A0A9N8ZTC5_9GLOM</name>